<comment type="caution">
    <text evidence="1">The sequence shown here is derived from an EMBL/GenBank/DDBJ whole genome shotgun (WGS) entry which is preliminary data.</text>
</comment>
<proteinExistence type="predicted"/>
<name>A0ABQ7SWD9_PHRPL</name>
<evidence type="ECO:0000313" key="2">
    <source>
        <dbReference type="Proteomes" id="UP000826234"/>
    </source>
</evidence>
<protein>
    <submittedName>
        <fullName evidence="1">Uncharacterized protein</fullName>
    </submittedName>
</protein>
<accession>A0ABQ7SWD9</accession>
<evidence type="ECO:0000313" key="1">
    <source>
        <dbReference type="EMBL" id="KAH0621746.1"/>
    </source>
</evidence>
<gene>
    <name evidence="1" type="ORF">JD844_023365</name>
</gene>
<dbReference type="Proteomes" id="UP000826234">
    <property type="component" value="Unassembled WGS sequence"/>
</dbReference>
<organism evidence="1 2">
    <name type="scientific">Phrynosoma platyrhinos</name>
    <name type="common">Desert horned lizard</name>
    <dbReference type="NCBI Taxonomy" id="52577"/>
    <lineage>
        <taxon>Eukaryota</taxon>
        <taxon>Metazoa</taxon>
        <taxon>Chordata</taxon>
        <taxon>Craniata</taxon>
        <taxon>Vertebrata</taxon>
        <taxon>Euteleostomi</taxon>
        <taxon>Lepidosauria</taxon>
        <taxon>Squamata</taxon>
        <taxon>Bifurcata</taxon>
        <taxon>Unidentata</taxon>
        <taxon>Episquamata</taxon>
        <taxon>Toxicofera</taxon>
        <taxon>Iguania</taxon>
        <taxon>Phrynosomatidae</taxon>
        <taxon>Phrynosomatinae</taxon>
        <taxon>Phrynosoma</taxon>
    </lineage>
</organism>
<dbReference type="EMBL" id="JAIPUX010003289">
    <property type="protein sequence ID" value="KAH0621746.1"/>
    <property type="molecule type" value="Genomic_DNA"/>
</dbReference>
<keyword evidence="2" id="KW-1185">Reference proteome</keyword>
<sequence>MAVVELSESLTLLDPTLDPILGQACSHFQIQAALAISLHPLDSQGPVGHLLMGITTMHIITMGFTTLDITTMDITIMAITITHFTYYHHFATGSDIKEKAWFQLQQQLRFRLKTSFSALTSSPAF</sequence>
<reference evidence="1 2" key="1">
    <citation type="journal article" date="2022" name="Gigascience">
        <title>A chromosome-level genome assembly and annotation of the desert horned lizard, Phrynosoma platyrhinos, provides insight into chromosomal rearrangements among reptiles.</title>
        <authorList>
            <person name="Koochekian N."/>
            <person name="Ascanio A."/>
            <person name="Farleigh K."/>
            <person name="Card D.C."/>
            <person name="Schield D.R."/>
            <person name="Castoe T.A."/>
            <person name="Jezkova T."/>
        </authorList>
    </citation>
    <scope>NUCLEOTIDE SEQUENCE [LARGE SCALE GENOMIC DNA]</scope>
    <source>
        <strain evidence="1">NK-2021</strain>
    </source>
</reference>